<protein>
    <submittedName>
        <fullName evidence="3">Retrotransposon protein, putative, Ty1-copia subclass</fullName>
    </submittedName>
</protein>
<evidence type="ECO:0000313" key="3">
    <source>
        <dbReference type="EMBL" id="GEU85379.1"/>
    </source>
</evidence>
<proteinExistence type="predicted"/>
<dbReference type="Pfam" id="PF13976">
    <property type="entry name" value="gag_pre-integrs"/>
    <property type="match status" value="1"/>
</dbReference>
<dbReference type="PANTHER" id="PTHR11439">
    <property type="entry name" value="GAG-POL-RELATED RETROTRANSPOSON"/>
    <property type="match status" value="1"/>
</dbReference>
<dbReference type="InterPro" id="IPR013103">
    <property type="entry name" value="RVT_2"/>
</dbReference>
<dbReference type="PANTHER" id="PTHR11439:SF496">
    <property type="entry name" value="RNA-DIRECTED DNA POLYMERASE"/>
    <property type="match status" value="1"/>
</dbReference>
<accession>A0A6L2NIX2</accession>
<dbReference type="AlphaFoldDB" id="A0A6L2NIX2"/>
<name>A0A6L2NIX2_TANCI</name>
<dbReference type="InterPro" id="IPR025724">
    <property type="entry name" value="GAG-pre-integrase_dom"/>
</dbReference>
<organism evidence="3">
    <name type="scientific">Tanacetum cinerariifolium</name>
    <name type="common">Dalmatian daisy</name>
    <name type="synonym">Chrysanthemum cinerariifolium</name>
    <dbReference type="NCBI Taxonomy" id="118510"/>
    <lineage>
        <taxon>Eukaryota</taxon>
        <taxon>Viridiplantae</taxon>
        <taxon>Streptophyta</taxon>
        <taxon>Embryophyta</taxon>
        <taxon>Tracheophyta</taxon>
        <taxon>Spermatophyta</taxon>
        <taxon>Magnoliopsida</taxon>
        <taxon>eudicotyledons</taxon>
        <taxon>Gunneridae</taxon>
        <taxon>Pentapetalae</taxon>
        <taxon>asterids</taxon>
        <taxon>campanulids</taxon>
        <taxon>Asterales</taxon>
        <taxon>Asteraceae</taxon>
        <taxon>Asteroideae</taxon>
        <taxon>Anthemideae</taxon>
        <taxon>Anthemidinae</taxon>
        <taxon>Tanacetum</taxon>
    </lineage>
</organism>
<feature type="domain" description="Reverse transcriptase Ty1/copia-type" evidence="1">
    <location>
        <begin position="473"/>
        <end position="579"/>
    </location>
</feature>
<evidence type="ECO:0000259" key="2">
    <source>
        <dbReference type="Pfam" id="PF13976"/>
    </source>
</evidence>
<dbReference type="Pfam" id="PF07727">
    <property type="entry name" value="RVT_2"/>
    <property type="match status" value="1"/>
</dbReference>
<sequence length="706" mass="81730">MAHPAQNINHSAFRLMFEREKLSGNNFNDWFRQLKLVLKVEKKMYVIEQPIPLLLQLILQQMCWQNEMQYMMLIMRWLVLCSEDGKPVGAYALKMKDYVEQLEQLGYVLLQELSVDLILNGLTSNFAGFVRNYNMHNMRKTIGELHALLEHEQGLPKKATIPQVMVIQGGRIQKANKKSKNLKAKVKGMARKKIKVISLSLKPSAKEHLEKNDAYYHCKEVGHWKKNCHVYLAELMKIKKQVGTTSSSGFFTIELFSFPNKSWVNGIYEIDMSNLVPYVTSIYNDRNKRVKHNLDSTYLWHCHLAHISKKCIEKLQHDGVLKLTDDEYFDQCVSCLSDKMTRKLFPHRPKRVIDLLGLIHTDVCGLLRHVSRQVGGRKTLKKIHDEDTSPSEITSKVPMEVEGFEPPHEEEAPVRRFVRTHRAPERLCLDVEVEEHSFGDLNEPANYKAAMLDSESKRWLDAMNAKMQSIKDNQVWRMVDLPPDCKTVRSKRIFKKKTDMDGIIHTYKAYFVATGYTQLYRVDYEETFSPVADIRAIRILIAIAAYYDYEIWQMDVKTSFLNGYLAEDIYMLQPKDFVDPKHTKNMDTSKRGYIPIQERLDLNKIQGASTPGKVKRMQNVPYALAVGEPHWTAVKTILNYLRNTKDMFLVYGVNPKAELRVDCYCDVGFETDRDDAKSQTGYVFILNGGTMDWKSSKQSTTMMSAT</sequence>
<comment type="caution">
    <text evidence="3">The sequence shown here is derived from an EMBL/GenBank/DDBJ whole genome shotgun (WGS) entry which is preliminary data.</text>
</comment>
<dbReference type="EMBL" id="BKCJ010009096">
    <property type="protein sequence ID" value="GEU85379.1"/>
    <property type="molecule type" value="Genomic_DNA"/>
</dbReference>
<evidence type="ECO:0000259" key="1">
    <source>
        <dbReference type="Pfam" id="PF07727"/>
    </source>
</evidence>
<feature type="domain" description="GAG-pre-integrase" evidence="2">
    <location>
        <begin position="266"/>
        <end position="340"/>
    </location>
</feature>
<reference evidence="3" key="1">
    <citation type="journal article" date="2019" name="Sci. Rep.">
        <title>Draft genome of Tanacetum cinerariifolium, the natural source of mosquito coil.</title>
        <authorList>
            <person name="Yamashiro T."/>
            <person name="Shiraishi A."/>
            <person name="Satake H."/>
            <person name="Nakayama K."/>
        </authorList>
    </citation>
    <scope>NUCLEOTIDE SEQUENCE</scope>
</reference>
<gene>
    <name evidence="3" type="ORF">Tci_057357</name>
</gene>